<dbReference type="Gene3D" id="3.30.590.20">
    <property type="match status" value="1"/>
</dbReference>
<gene>
    <name evidence="11" type="ORF">FYJ65_05445</name>
</gene>
<dbReference type="EMBL" id="VUNA01000009">
    <property type="protein sequence ID" value="MST70784.1"/>
    <property type="molecule type" value="Genomic_DNA"/>
</dbReference>
<evidence type="ECO:0000256" key="3">
    <source>
        <dbReference type="ARBA" id="ARBA00022598"/>
    </source>
</evidence>
<dbReference type="InterPro" id="IPR014746">
    <property type="entry name" value="Gln_synth/guanido_kin_cat_dom"/>
</dbReference>
<accession>A0A6N7XIL8</accession>
<evidence type="ECO:0000259" key="10">
    <source>
        <dbReference type="Pfam" id="PF04262"/>
    </source>
</evidence>
<dbReference type="GO" id="GO:0006750">
    <property type="term" value="P:glutathione biosynthetic process"/>
    <property type="evidence" value="ECO:0007669"/>
    <property type="project" value="UniProtKB-UniPathway"/>
</dbReference>
<dbReference type="GO" id="GO:0004357">
    <property type="term" value="F:glutamate-cysteine ligase activity"/>
    <property type="evidence" value="ECO:0007669"/>
    <property type="project" value="UniProtKB-EC"/>
</dbReference>
<organism evidence="11 12">
    <name type="scientific">Mogibacterium kristiansenii</name>
    <dbReference type="NCBI Taxonomy" id="2606708"/>
    <lineage>
        <taxon>Bacteria</taxon>
        <taxon>Bacillati</taxon>
        <taxon>Bacillota</taxon>
        <taxon>Clostridia</taxon>
        <taxon>Peptostreptococcales</taxon>
        <taxon>Anaerovoracaceae</taxon>
        <taxon>Mogibacterium</taxon>
    </lineage>
</organism>
<evidence type="ECO:0000256" key="9">
    <source>
        <dbReference type="RuleBase" id="RU004391"/>
    </source>
</evidence>
<evidence type="ECO:0000256" key="1">
    <source>
        <dbReference type="ARBA" id="ARBA00005006"/>
    </source>
</evidence>
<keyword evidence="12" id="KW-1185">Reference proteome</keyword>
<dbReference type="GO" id="GO:0046872">
    <property type="term" value="F:metal ion binding"/>
    <property type="evidence" value="ECO:0007669"/>
    <property type="project" value="TreeGrafter"/>
</dbReference>
<dbReference type="UniPathway" id="UPA00142">
    <property type="reaction ID" value="UER00209"/>
</dbReference>
<sequence length="479" mass="53699">MKRLDKNILVARMGLEKESLRVDRRGRLAQTAHPFQEDVELDVDFSGNQLEFVTDVCDSADEVWEALRRLHRKAARVLEKRETGPEYLWPFSNPPYVQAEGENPPMEFYGEKAWKTAYRNHLRDRYGTQLMLYSGIHFNLSFPEKFWEAISAVGDAGVGTGCAGEKRRSADAAYLNLAAWTTRYAWLIVYLFAASPVLDESYFCPGKKDGTPCLKYASPRSSEIGYWNDFEPVLDYRSLEGYVDSILKYTEDGTLMSPAELYYPVRLKSAGLYDLERLRREGVSHIEIRIIDENPYSEIGIFREDVRFLHLLMVYLASRAPKPFPEGEQLRALRDMKRAALFDNSTCLSNGLSIRENAVQALQEMEEFFERGGGSTPEGGVAPVAGSAPEGIAAPVTGSAIGGGSANGDSPTSVGIAAPVTGSASAEWAYIREALDFQWRKLEPGGRPAEIIREEFRKEYNRKGLELAKAHSRKLCQEG</sequence>
<evidence type="ECO:0000313" key="12">
    <source>
        <dbReference type="Proteomes" id="UP000469424"/>
    </source>
</evidence>
<evidence type="ECO:0000313" key="11">
    <source>
        <dbReference type="EMBL" id="MST70784.1"/>
    </source>
</evidence>
<dbReference type="EC" id="6.3.2.2" evidence="2 9"/>
<dbReference type="RefSeq" id="WP_154554349.1">
    <property type="nucleotide sequence ID" value="NZ_VUNA01000009.1"/>
</dbReference>
<evidence type="ECO:0000256" key="4">
    <source>
        <dbReference type="ARBA" id="ARBA00022684"/>
    </source>
</evidence>
<keyword evidence="6" id="KW-0067">ATP-binding</keyword>
<comment type="caution">
    <text evidence="11">The sequence shown here is derived from an EMBL/GenBank/DDBJ whole genome shotgun (WGS) entry which is preliminary data.</text>
</comment>
<evidence type="ECO:0000256" key="6">
    <source>
        <dbReference type="ARBA" id="ARBA00022840"/>
    </source>
</evidence>
<dbReference type="AlphaFoldDB" id="A0A6N7XIL8"/>
<keyword evidence="5" id="KW-0547">Nucleotide-binding</keyword>
<dbReference type="PANTHER" id="PTHR38761:SF1">
    <property type="entry name" value="GLUTAMATE--CYSTEINE LIGASE"/>
    <property type="match status" value="1"/>
</dbReference>
<comment type="pathway">
    <text evidence="1 9">Sulfur metabolism; glutathione biosynthesis; glutathione from L-cysteine and L-glutamate: step 1/2.</text>
</comment>
<dbReference type="InterPro" id="IPR006334">
    <property type="entry name" value="Glut_cys_ligase"/>
</dbReference>
<keyword evidence="4 8" id="KW-0317">Glutathione biosynthesis</keyword>
<evidence type="ECO:0000256" key="5">
    <source>
        <dbReference type="ARBA" id="ARBA00022741"/>
    </source>
</evidence>
<evidence type="ECO:0000256" key="2">
    <source>
        <dbReference type="ARBA" id="ARBA00012220"/>
    </source>
</evidence>
<protein>
    <recommendedName>
        <fullName evidence="2 9">Glutamate--cysteine ligase</fullName>
        <ecNumber evidence="2 9">6.3.2.2</ecNumber>
    </recommendedName>
</protein>
<evidence type="ECO:0000256" key="7">
    <source>
        <dbReference type="ARBA" id="ARBA00048819"/>
    </source>
</evidence>
<dbReference type="Proteomes" id="UP000469424">
    <property type="component" value="Unassembled WGS sequence"/>
</dbReference>
<dbReference type="Pfam" id="PF04262">
    <property type="entry name" value="Glu_cys_ligase"/>
    <property type="match status" value="1"/>
</dbReference>
<dbReference type="GO" id="GO:0005829">
    <property type="term" value="C:cytosol"/>
    <property type="evidence" value="ECO:0007669"/>
    <property type="project" value="TreeGrafter"/>
</dbReference>
<dbReference type="InterPro" id="IPR007370">
    <property type="entry name" value="Glu_cys_ligase"/>
</dbReference>
<keyword evidence="3 8" id="KW-0436">Ligase</keyword>
<comment type="similarity">
    <text evidence="8">Belongs to the glutamate--cysteine ligase type 1 family.</text>
</comment>
<dbReference type="PANTHER" id="PTHR38761">
    <property type="entry name" value="GLUTAMATE--CYSTEINE LIGASE"/>
    <property type="match status" value="1"/>
</dbReference>
<comment type="catalytic activity">
    <reaction evidence="7 9">
        <text>L-cysteine + L-glutamate + ATP = gamma-L-glutamyl-L-cysteine + ADP + phosphate + H(+)</text>
        <dbReference type="Rhea" id="RHEA:13285"/>
        <dbReference type="ChEBI" id="CHEBI:15378"/>
        <dbReference type="ChEBI" id="CHEBI:29985"/>
        <dbReference type="ChEBI" id="CHEBI:30616"/>
        <dbReference type="ChEBI" id="CHEBI:35235"/>
        <dbReference type="ChEBI" id="CHEBI:43474"/>
        <dbReference type="ChEBI" id="CHEBI:58173"/>
        <dbReference type="ChEBI" id="CHEBI:456216"/>
        <dbReference type="EC" id="6.3.2.2"/>
    </reaction>
</comment>
<name>A0A6N7XIL8_9FIRM</name>
<evidence type="ECO:0000256" key="8">
    <source>
        <dbReference type="RuleBase" id="RU003544"/>
    </source>
</evidence>
<dbReference type="GO" id="GO:0005524">
    <property type="term" value="F:ATP binding"/>
    <property type="evidence" value="ECO:0007669"/>
    <property type="project" value="UniProtKB-KW"/>
</dbReference>
<proteinExistence type="inferred from homology"/>
<reference evidence="11 12" key="1">
    <citation type="submission" date="2019-08" db="EMBL/GenBank/DDBJ databases">
        <title>In-depth cultivation of the pig gut microbiome towards novel bacterial diversity and tailored functional studies.</title>
        <authorList>
            <person name="Wylensek D."/>
            <person name="Hitch T.C.A."/>
            <person name="Clavel T."/>
        </authorList>
    </citation>
    <scope>NUCLEOTIDE SEQUENCE [LARGE SCALE GENOMIC DNA]</scope>
    <source>
        <strain evidence="11 12">WCA-MUC-591-APC-4B</strain>
    </source>
</reference>
<feature type="domain" description="Glutamate--cysteine ligase" evidence="10">
    <location>
        <begin position="8"/>
        <end position="327"/>
    </location>
</feature>
<dbReference type="SUPFAM" id="SSF55931">
    <property type="entry name" value="Glutamine synthetase/guanido kinase"/>
    <property type="match status" value="1"/>
</dbReference>